<sequence>MTMAAFFNRPNQIQKLQLYEQKLVSISSHKVSEEHYATGRNGQVYNFKITYKNIEFEKVKALLSHERMKWREDKKSYKIGYDLNNDITVKLEENSLDNRVVVVLTTEK</sequence>
<gene>
    <name evidence="1" type="ORF">VEHSUH05_02540</name>
</gene>
<dbReference type="AlphaFoldDB" id="A0A2S7ZAZ0"/>
<dbReference type="OrthoDB" id="9923155at2"/>
<proteinExistence type="predicted"/>
<dbReference type="Proteomes" id="UP000237916">
    <property type="component" value="Unassembled WGS sequence"/>
</dbReference>
<comment type="caution">
    <text evidence="1">The sequence shown here is derived from an EMBL/GenBank/DDBJ whole genome shotgun (WGS) entry which is preliminary data.</text>
</comment>
<keyword evidence="2" id="KW-1185">Reference proteome</keyword>
<dbReference type="STRING" id="1298594.GCA_001312465_02371"/>
<accession>A0A2S7ZAZ0</accession>
<name>A0A2S7ZAZ0_9FIRM</name>
<evidence type="ECO:0000313" key="1">
    <source>
        <dbReference type="EMBL" id="PQL20431.1"/>
    </source>
</evidence>
<protein>
    <submittedName>
        <fullName evidence="1">Uncharacterized protein</fullName>
    </submittedName>
</protein>
<evidence type="ECO:0000313" key="2">
    <source>
        <dbReference type="Proteomes" id="UP000237916"/>
    </source>
</evidence>
<organism evidence="1 2">
    <name type="scientific">Veillonella denticariosi JCM 15641</name>
    <dbReference type="NCBI Taxonomy" id="1298594"/>
    <lineage>
        <taxon>Bacteria</taxon>
        <taxon>Bacillati</taxon>
        <taxon>Bacillota</taxon>
        <taxon>Negativicutes</taxon>
        <taxon>Veillonellales</taxon>
        <taxon>Veillonellaceae</taxon>
        <taxon>Veillonella</taxon>
    </lineage>
</organism>
<reference evidence="1 2" key="1">
    <citation type="submission" date="2018-01" db="EMBL/GenBank/DDBJ databases">
        <title>Draft genome sequences of clinical isolates and type strains of oral Veillonella including Veillonella infantum sp., nov.</title>
        <authorList>
            <person name="Mashima I."/>
            <person name="Liao Y.-C."/>
            <person name="Sabharwal A."/>
            <person name="Haase E.M."/>
            <person name="Nakazawa F."/>
            <person name="Scannapieco F.A."/>
        </authorList>
    </citation>
    <scope>NUCLEOTIDE SEQUENCE [LARGE SCALE GENOMIC DNA]</scope>
    <source>
        <strain evidence="1 2">JCM 15641</strain>
    </source>
</reference>
<dbReference type="EMBL" id="PPDB01000003">
    <property type="protein sequence ID" value="PQL20431.1"/>
    <property type="molecule type" value="Genomic_DNA"/>
</dbReference>